<name>A0A068VFS4_COFCA</name>
<keyword evidence="6 9" id="KW-0804">Transcription</keyword>
<keyword evidence="2 8" id="KW-0863">Zinc-finger</keyword>
<feature type="compositionally biased region" description="Basic and acidic residues" evidence="10">
    <location>
        <begin position="19"/>
        <end position="32"/>
    </location>
</feature>
<dbReference type="Gramene" id="CDP18543">
    <property type="protein sequence ID" value="CDP18543"/>
    <property type="gene ID" value="GSCOC_T00010783001"/>
</dbReference>
<dbReference type="GO" id="GO:0008270">
    <property type="term" value="F:zinc ion binding"/>
    <property type="evidence" value="ECO:0007669"/>
    <property type="project" value="UniProtKB-KW"/>
</dbReference>
<feature type="domain" description="Dof-type" evidence="12">
    <location>
        <begin position="296"/>
        <end position="350"/>
    </location>
</feature>
<dbReference type="Proteomes" id="UP000295252">
    <property type="component" value="Chromosome X"/>
</dbReference>
<keyword evidence="5 8" id="KW-0238">DNA-binding</keyword>
<feature type="transmembrane region" description="Helical" evidence="11">
    <location>
        <begin position="74"/>
        <end position="91"/>
    </location>
</feature>
<gene>
    <name evidence="13" type="ORF">GSCOC_T00010783001</name>
</gene>
<sequence>MKKEVREQGRREKRKREKRERQKSVRERQAEKEKETMVIDGYGNCRQCYTVIESGGSKNKNVHLRNRQFRTYPIFAKVFIFIHIFNVKFYWSERVENLIYFCSKLGSLQRKVRSQKEQVLNCPRCNSTNTKSSSSSSSSKHDLAAISVNRFDCIVNRCDRKRSWNSKRDGKKKEVRGQGKREERKKEKREKRKEGRKKEIEKEKLMMAADGRANCCQCLVIQTKFNSLNLQKIEGKINSIIRYGNSYKIMSNFSLANHVYLPQKEQVLNCPRCNSTNTKFLVKPMEEMVVSNGSTTSCSKLGSPERKFCYYNNYSLLQPRHFCKTCRRYWTKDEFLKNIPIGRGSRKYKRSLSSSSSSKVPSPKKLLDLIPICLS</sequence>
<dbReference type="PANTHER" id="PTHR31992">
    <property type="entry name" value="DOF ZINC FINGER PROTEIN DOF1.4-RELATED"/>
    <property type="match status" value="1"/>
</dbReference>
<feature type="compositionally biased region" description="Basic and acidic residues" evidence="10">
    <location>
        <begin position="164"/>
        <end position="185"/>
    </location>
</feature>
<evidence type="ECO:0000256" key="6">
    <source>
        <dbReference type="ARBA" id="ARBA00023163"/>
    </source>
</evidence>
<dbReference type="AlphaFoldDB" id="A0A068VFS4"/>
<evidence type="ECO:0000256" key="7">
    <source>
        <dbReference type="ARBA" id="ARBA00023242"/>
    </source>
</evidence>
<keyword evidence="7 8" id="KW-0539">Nucleus</keyword>
<feature type="region of interest" description="Disordered" evidence="10">
    <location>
        <begin position="164"/>
        <end position="199"/>
    </location>
</feature>
<dbReference type="STRING" id="49390.A0A068VFS4"/>
<evidence type="ECO:0000256" key="4">
    <source>
        <dbReference type="ARBA" id="ARBA00023015"/>
    </source>
</evidence>
<evidence type="ECO:0000256" key="10">
    <source>
        <dbReference type="SAM" id="MobiDB-lite"/>
    </source>
</evidence>
<evidence type="ECO:0000313" key="14">
    <source>
        <dbReference type="Proteomes" id="UP000295252"/>
    </source>
</evidence>
<dbReference type="GO" id="GO:0005634">
    <property type="term" value="C:nucleus"/>
    <property type="evidence" value="ECO:0007669"/>
    <property type="project" value="UniProtKB-SubCell"/>
</dbReference>
<dbReference type="InterPro" id="IPR045174">
    <property type="entry name" value="Dof"/>
</dbReference>
<keyword evidence="14" id="KW-1185">Reference proteome</keyword>
<keyword evidence="11" id="KW-0472">Membrane</keyword>
<evidence type="ECO:0000256" key="1">
    <source>
        <dbReference type="ARBA" id="ARBA00022723"/>
    </source>
</evidence>
<evidence type="ECO:0000256" key="3">
    <source>
        <dbReference type="ARBA" id="ARBA00022833"/>
    </source>
</evidence>
<keyword evidence="11" id="KW-0812">Transmembrane</keyword>
<protein>
    <recommendedName>
        <fullName evidence="9">Dof zinc finger protein</fullName>
    </recommendedName>
</protein>
<evidence type="ECO:0000256" key="11">
    <source>
        <dbReference type="SAM" id="Phobius"/>
    </source>
</evidence>
<comment type="function">
    <text evidence="9">Transcription factor that binds specifically to a 5'-AA[AG]G-3' consensus core sequence.</text>
</comment>
<dbReference type="GO" id="GO:0003700">
    <property type="term" value="F:DNA-binding transcription factor activity"/>
    <property type="evidence" value="ECO:0007669"/>
    <property type="project" value="UniProtKB-UniRule"/>
</dbReference>
<evidence type="ECO:0000313" key="13">
    <source>
        <dbReference type="EMBL" id="CDP18543.1"/>
    </source>
</evidence>
<dbReference type="InterPro" id="IPR003851">
    <property type="entry name" value="Znf_Dof"/>
</dbReference>
<accession>A0A068VFS4</accession>
<keyword evidence="4 9" id="KW-0805">Transcription regulation</keyword>
<feature type="region of interest" description="Disordered" evidence="10">
    <location>
        <begin position="1"/>
        <end position="32"/>
    </location>
</feature>
<dbReference type="PROSITE" id="PS50884">
    <property type="entry name" value="ZF_DOF_2"/>
    <property type="match status" value="1"/>
</dbReference>
<feature type="compositionally biased region" description="Basic and acidic residues" evidence="10">
    <location>
        <begin position="1"/>
        <end position="10"/>
    </location>
</feature>
<evidence type="ECO:0000256" key="9">
    <source>
        <dbReference type="RuleBase" id="RU369094"/>
    </source>
</evidence>
<dbReference type="Pfam" id="PF02701">
    <property type="entry name" value="Zn_ribbon_Dof"/>
    <property type="match status" value="1"/>
</dbReference>
<evidence type="ECO:0000256" key="5">
    <source>
        <dbReference type="ARBA" id="ARBA00023125"/>
    </source>
</evidence>
<evidence type="ECO:0000259" key="12">
    <source>
        <dbReference type="PROSITE" id="PS50884"/>
    </source>
</evidence>
<comment type="subcellular location">
    <subcellularLocation>
        <location evidence="8 9">Nucleus</location>
    </subcellularLocation>
</comment>
<dbReference type="InParanoid" id="A0A068VFS4"/>
<evidence type="ECO:0000256" key="2">
    <source>
        <dbReference type="ARBA" id="ARBA00022771"/>
    </source>
</evidence>
<keyword evidence="11" id="KW-1133">Transmembrane helix</keyword>
<dbReference type="GO" id="GO:0003677">
    <property type="term" value="F:DNA binding"/>
    <property type="evidence" value="ECO:0007669"/>
    <property type="project" value="UniProtKB-UniRule"/>
</dbReference>
<organism evidence="13 14">
    <name type="scientific">Coffea canephora</name>
    <name type="common">Robusta coffee</name>
    <dbReference type="NCBI Taxonomy" id="49390"/>
    <lineage>
        <taxon>Eukaryota</taxon>
        <taxon>Viridiplantae</taxon>
        <taxon>Streptophyta</taxon>
        <taxon>Embryophyta</taxon>
        <taxon>Tracheophyta</taxon>
        <taxon>Spermatophyta</taxon>
        <taxon>Magnoliopsida</taxon>
        <taxon>eudicotyledons</taxon>
        <taxon>Gunneridae</taxon>
        <taxon>Pentapetalae</taxon>
        <taxon>asterids</taxon>
        <taxon>lamiids</taxon>
        <taxon>Gentianales</taxon>
        <taxon>Rubiaceae</taxon>
        <taxon>Ixoroideae</taxon>
        <taxon>Gardenieae complex</taxon>
        <taxon>Bertiereae - Coffeeae clade</taxon>
        <taxon>Coffeeae</taxon>
        <taxon>Coffea</taxon>
    </lineage>
</organism>
<reference evidence="14" key="1">
    <citation type="journal article" date="2014" name="Science">
        <title>The coffee genome provides insight into the convergent evolution of caffeine biosynthesis.</title>
        <authorList>
            <person name="Denoeud F."/>
            <person name="Carretero-Paulet L."/>
            <person name="Dereeper A."/>
            <person name="Droc G."/>
            <person name="Guyot R."/>
            <person name="Pietrella M."/>
            <person name="Zheng C."/>
            <person name="Alberti A."/>
            <person name="Anthony F."/>
            <person name="Aprea G."/>
            <person name="Aury J.M."/>
            <person name="Bento P."/>
            <person name="Bernard M."/>
            <person name="Bocs S."/>
            <person name="Campa C."/>
            <person name="Cenci A."/>
            <person name="Combes M.C."/>
            <person name="Crouzillat D."/>
            <person name="Da Silva C."/>
            <person name="Daddiego L."/>
            <person name="De Bellis F."/>
            <person name="Dussert S."/>
            <person name="Garsmeur O."/>
            <person name="Gayraud T."/>
            <person name="Guignon V."/>
            <person name="Jahn K."/>
            <person name="Jamilloux V."/>
            <person name="Joet T."/>
            <person name="Labadie K."/>
            <person name="Lan T."/>
            <person name="Leclercq J."/>
            <person name="Lepelley M."/>
            <person name="Leroy T."/>
            <person name="Li L.T."/>
            <person name="Librado P."/>
            <person name="Lopez L."/>
            <person name="Munoz A."/>
            <person name="Noel B."/>
            <person name="Pallavicini A."/>
            <person name="Perrotta G."/>
            <person name="Poncet V."/>
            <person name="Pot D."/>
            <person name="Priyono X."/>
            <person name="Rigoreau M."/>
            <person name="Rouard M."/>
            <person name="Rozas J."/>
            <person name="Tranchant-Dubreuil C."/>
            <person name="VanBuren R."/>
            <person name="Zhang Q."/>
            <person name="Andrade A.C."/>
            <person name="Argout X."/>
            <person name="Bertrand B."/>
            <person name="de Kochko A."/>
            <person name="Graziosi G."/>
            <person name="Henry R.J."/>
            <person name="Jayarama X."/>
            <person name="Ming R."/>
            <person name="Nagai C."/>
            <person name="Rounsley S."/>
            <person name="Sankoff D."/>
            <person name="Giuliano G."/>
            <person name="Albert V.A."/>
            <person name="Wincker P."/>
            <person name="Lashermes P."/>
        </authorList>
    </citation>
    <scope>NUCLEOTIDE SEQUENCE [LARGE SCALE GENOMIC DNA]</scope>
    <source>
        <strain evidence="14">cv. DH200-94</strain>
    </source>
</reference>
<keyword evidence="3 9" id="KW-0862">Zinc</keyword>
<dbReference type="EMBL" id="HG739337">
    <property type="protein sequence ID" value="CDP18543.1"/>
    <property type="molecule type" value="Genomic_DNA"/>
</dbReference>
<evidence type="ECO:0000256" key="8">
    <source>
        <dbReference type="PROSITE-ProRule" id="PRU00071"/>
    </source>
</evidence>
<proteinExistence type="predicted"/>
<keyword evidence="1 9" id="KW-0479">Metal-binding</keyword>